<keyword evidence="2" id="KW-1185">Reference proteome</keyword>
<protein>
    <submittedName>
        <fullName evidence="1">Uncharacterized protein</fullName>
    </submittedName>
</protein>
<name>A0AAV7GNI9_DENCH</name>
<accession>A0AAV7GNI9</accession>
<organism evidence="1 2">
    <name type="scientific">Dendrobium chrysotoxum</name>
    <name type="common">Orchid</name>
    <dbReference type="NCBI Taxonomy" id="161865"/>
    <lineage>
        <taxon>Eukaryota</taxon>
        <taxon>Viridiplantae</taxon>
        <taxon>Streptophyta</taxon>
        <taxon>Embryophyta</taxon>
        <taxon>Tracheophyta</taxon>
        <taxon>Spermatophyta</taxon>
        <taxon>Magnoliopsida</taxon>
        <taxon>Liliopsida</taxon>
        <taxon>Asparagales</taxon>
        <taxon>Orchidaceae</taxon>
        <taxon>Epidendroideae</taxon>
        <taxon>Malaxideae</taxon>
        <taxon>Dendrobiinae</taxon>
        <taxon>Dendrobium</taxon>
    </lineage>
</organism>
<evidence type="ECO:0000313" key="2">
    <source>
        <dbReference type="Proteomes" id="UP000775213"/>
    </source>
</evidence>
<evidence type="ECO:0000313" key="1">
    <source>
        <dbReference type="EMBL" id="KAH0463410.1"/>
    </source>
</evidence>
<dbReference type="AlphaFoldDB" id="A0AAV7GNI9"/>
<proteinExistence type="predicted"/>
<gene>
    <name evidence="1" type="ORF">IEQ34_007992</name>
</gene>
<reference evidence="1 2" key="1">
    <citation type="journal article" date="2021" name="Hortic Res">
        <title>Chromosome-scale assembly of the Dendrobium chrysotoxum genome enhances the understanding of orchid evolution.</title>
        <authorList>
            <person name="Zhang Y."/>
            <person name="Zhang G.Q."/>
            <person name="Zhang D."/>
            <person name="Liu X.D."/>
            <person name="Xu X.Y."/>
            <person name="Sun W.H."/>
            <person name="Yu X."/>
            <person name="Zhu X."/>
            <person name="Wang Z.W."/>
            <person name="Zhao X."/>
            <person name="Zhong W.Y."/>
            <person name="Chen H."/>
            <person name="Yin W.L."/>
            <person name="Huang T."/>
            <person name="Niu S.C."/>
            <person name="Liu Z.J."/>
        </authorList>
    </citation>
    <scope>NUCLEOTIDE SEQUENCE [LARGE SCALE GENOMIC DNA]</scope>
    <source>
        <strain evidence="1">Lindl</strain>
    </source>
</reference>
<dbReference type="EMBL" id="JAGFBR010000008">
    <property type="protein sequence ID" value="KAH0463410.1"/>
    <property type="molecule type" value="Genomic_DNA"/>
</dbReference>
<sequence>MIGHAYLRSFNELGLIAKWRKIKDLPAPFHIREEDIMRILKVPDIEHLLYEIHYLNKYIEEDFLFRFWLLFHAGRSDARMLKMSSKVFKSPDLA</sequence>
<dbReference type="Proteomes" id="UP000775213">
    <property type="component" value="Unassembled WGS sequence"/>
</dbReference>
<comment type="caution">
    <text evidence="1">The sequence shown here is derived from an EMBL/GenBank/DDBJ whole genome shotgun (WGS) entry which is preliminary data.</text>
</comment>